<evidence type="ECO:0000313" key="6">
    <source>
        <dbReference type="Proteomes" id="UP000184301"/>
    </source>
</evidence>
<dbReference type="GO" id="GO:0003700">
    <property type="term" value="F:DNA-binding transcription factor activity"/>
    <property type="evidence" value="ECO:0007669"/>
    <property type="project" value="InterPro"/>
</dbReference>
<dbReference type="InterPro" id="IPR003313">
    <property type="entry name" value="AraC-bd"/>
</dbReference>
<dbReference type="RefSeq" id="WP_073112726.1">
    <property type="nucleotide sequence ID" value="NZ_FQZY01000069.1"/>
</dbReference>
<keyword evidence="3" id="KW-0804">Transcription</keyword>
<evidence type="ECO:0000259" key="4">
    <source>
        <dbReference type="PROSITE" id="PS01124"/>
    </source>
</evidence>
<accession>A0A1M6U9I6</accession>
<dbReference type="GO" id="GO:0043565">
    <property type="term" value="F:sequence-specific DNA binding"/>
    <property type="evidence" value="ECO:0007669"/>
    <property type="project" value="InterPro"/>
</dbReference>
<dbReference type="Pfam" id="PF02311">
    <property type="entry name" value="AraC_binding"/>
    <property type="match status" value="1"/>
</dbReference>
<feature type="domain" description="HTH araC/xylS-type" evidence="4">
    <location>
        <begin position="192"/>
        <end position="288"/>
    </location>
</feature>
<gene>
    <name evidence="5" type="ORF">SAMN02745243_03440</name>
</gene>
<organism evidence="5 6">
    <name type="scientific">Hespellia stercorisuis DSM 15480</name>
    <dbReference type="NCBI Taxonomy" id="1121950"/>
    <lineage>
        <taxon>Bacteria</taxon>
        <taxon>Bacillati</taxon>
        <taxon>Bacillota</taxon>
        <taxon>Clostridia</taxon>
        <taxon>Lachnospirales</taxon>
        <taxon>Lachnospiraceae</taxon>
        <taxon>Hespellia</taxon>
    </lineage>
</organism>
<dbReference type="InterPro" id="IPR018062">
    <property type="entry name" value="HTH_AraC-typ_CS"/>
</dbReference>
<dbReference type="Gene3D" id="1.10.10.60">
    <property type="entry name" value="Homeodomain-like"/>
    <property type="match status" value="2"/>
</dbReference>
<name>A0A1M6U9I6_9FIRM</name>
<dbReference type="OrthoDB" id="9791615at2"/>
<dbReference type="InterPro" id="IPR020449">
    <property type="entry name" value="Tscrpt_reg_AraC-type_HTH"/>
</dbReference>
<dbReference type="Proteomes" id="UP000184301">
    <property type="component" value="Unassembled WGS sequence"/>
</dbReference>
<keyword evidence="1" id="KW-0805">Transcription regulation</keyword>
<evidence type="ECO:0000313" key="5">
    <source>
        <dbReference type="EMBL" id="SHK65847.1"/>
    </source>
</evidence>
<sequence>MNIHEYQQLLENKKHTGDSFPYNTYLCTIPLDFSNVPTHWHDDFEFIVIKKGAGTVHVDLVEYPVFAGDVIIVLPGKLHSIEEKKGYTMEYENIIFRGDFLLSKHEDVCSQAFLIPLMQGHLTTDCHIHSSLSYYTDFTTIISSIDLLSHDRPTGFQLAVKGYLYQLFFLLISNQHKDIPNPTGQKNLDKVKLVIKYIEEHYAEPITLSQMAELCHYSDSHFMKFFRQQMKDSFVHYLNEYRLTMAARLLTTTSCSVLEIAAMVGFDNLSYFNRLFKKRYGVTPRQMR</sequence>
<evidence type="ECO:0000256" key="1">
    <source>
        <dbReference type="ARBA" id="ARBA00023015"/>
    </source>
</evidence>
<reference evidence="5 6" key="1">
    <citation type="submission" date="2016-11" db="EMBL/GenBank/DDBJ databases">
        <authorList>
            <person name="Jaros S."/>
            <person name="Januszkiewicz K."/>
            <person name="Wedrychowicz H."/>
        </authorList>
    </citation>
    <scope>NUCLEOTIDE SEQUENCE [LARGE SCALE GENOMIC DNA]</scope>
    <source>
        <strain evidence="5 6">DSM 15480</strain>
    </source>
</reference>
<dbReference type="SUPFAM" id="SSF51215">
    <property type="entry name" value="Regulatory protein AraC"/>
    <property type="match status" value="1"/>
</dbReference>
<dbReference type="PANTHER" id="PTHR43280">
    <property type="entry name" value="ARAC-FAMILY TRANSCRIPTIONAL REGULATOR"/>
    <property type="match status" value="1"/>
</dbReference>
<protein>
    <submittedName>
        <fullName evidence="5">AraC-type DNA-binding protein</fullName>
    </submittedName>
</protein>
<proteinExistence type="predicted"/>
<keyword evidence="6" id="KW-1185">Reference proteome</keyword>
<dbReference type="InterPro" id="IPR009057">
    <property type="entry name" value="Homeodomain-like_sf"/>
</dbReference>
<dbReference type="AlphaFoldDB" id="A0A1M6U9I6"/>
<dbReference type="EMBL" id="FQZY01000069">
    <property type="protein sequence ID" value="SHK65847.1"/>
    <property type="molecule type" value="Genomic_DNA"/>
</dbReference>
<evidence type="ECO:0000256" key="3">
    <source>
        <dbReference type="ARBA" id="ARBA00023163"/>
    </source>
</evidence>
<dbReference type="Pfam" id="PF12833">
    <property type="entry name" value="HTH_18"/>
    <property type="match status" value="1"/>
</dbReference>
<dbReference type="InterPro" id="IPR014710">
    <property type="entry name" value="RmlC-like_jellyroll"/>
</dbReference>
<dbReference type="InterPro" id="IPR018060">
    <property type="entry name" value="HTH_AraC"/>
</dbReference>
<dbReference type="PANTHER" id="PTHR43280:SF28">
    <property type="entry name" value="HTH-TYPE TRANSCRIPTIONAL ACTIVATOR RHAS"/>
    <property type="match status" value="1"/>
</dbReference>
<dbReference type="SMART" id="SM00342">
    <property type="entry name" value="HTH_ARAC"/>
    <property type="match status" value="1"/>
</dbReference>
<dbReference type="PROSITE" id="PS01124">
    <property type="entry name" value="HTH_ARAC_FAMILY_2"/>
    <property type="match status" value="1"/>
</dbReference>
<keyword evidence="2 5" id="KW-0238">DNA-binding</keyword>
<dbReference type="SUPFAM" id="SSF46689">
    <property type="entry name" value="Homeodomain-like"/>
    <property type="match status" value="2"/>
</dbReference>
<dbReference type="InterPro" id="IPR037923">
    <property type="entry name" value="HTH-like"/>
</dbReference>
<dbReference type="Gene3D" id="2.60.120.10">
    <property type="entry name" value="Jelly Rolls"/>
    <property type="match status" value="1"/>
</dbReference>
<evidence type="ECO:0000256" key="2">
    <source>
        <dbReference type="ARBA" id="ARBA00023125"/>
    </source>
</evidence>
<dbReference type="STRING" id="1121950.SAMN02745243_03440"/>
<dbReference type="PROSITE" id="PS00041">
    <property type="entry name" value="HTH_ARAC_FAMILY_1"/>
    <property type="match status" value="1"/>
</dbReference>
<dbReference type="PRINTS" id="PR00032">
    <property type="entry name" value="HTHARAC"/>
</dbReference>